<dbReference type="InterPro" id="IPR000212">
    <property type="entry name" value="DNA_helicase_UvrD/REP"/>
</dbReference>
<dbReference type="SUPFAM" id="SSF52540">
    <property type="entry name" value="P-loop containing nucleoside triphosphate hydrolases"/>
    <property type="match status" value="1"/>
</dbReference>
<dbReference type="AlphaFoldDB" id="A0A934JNY1"/>
<dbReference type="InterPro" id="IPR027417">
    <property type="entry name" value="P-loop_NTPase"/>
</dbReference>
<keyword evidence="2 5" id="KW-0378">Hydrolase</keyword>
<dbReference type="Pfam" id="PF00580">
    <property type="entry name" value="UvrD-helicase"/>
    <property type="match status" value="1"/>
</dbReference>
<dbReference type="GO" id="GO:0005524">
    <property type="term" value="F:ATP binding"/>
    <property type="evidence" value="ECO:0007669"/>
    <property type="project" value="UniProtKB-UniRule"/>
</dbReference>
<evidence type="ECO:0000256" key="3">
    <source>
        <dbReference type="ARBA" id="ARBA00022806"/>
    </source>
</evidence>
<evidence type="ECO:0000313" key="8">
    <source>
        <dbReference type="Proteomes" id="UP000628710"/>
    </source>
</evidence>
<dbReference type="Gene3D" id="3.40.50.300">
    <property type="entry name" value="P-loop containing nucleotide triphosphate hydrolases"/>
    <property type="match status" value="1"/>
</dbReference>
<protein>
    <submittedName>
        <fullName evidence="7">UvrD-helicase domain-containing protein</fullName>
    </submittedName>
</protein>
<accession>A0A934JNY1</accession>
<dbReference type="GO" id="GO:0003677">
    <property type="term" value="F:DNA binding"/>
    <property type="evidence" value="ECO:0007669"/>
    <property type="project" value="InterPro"/>
</dbReference>
<dbReference type="GO" id="GO:0016787">
    <property type="term" value="F:hydrolase activity"/>
    <property type="evidence" value="ECO:0007669"/>
    <property type="project" value="UniProtKB-UniRule"/>
</dbReference>
<comment type="caution">
    <text evidence="7">The sequence shown here is derived from an EMBL/GenBank/DDBJ whole genome shotgun (WGS) entry which is preliminary data.</text>
</comment>
<sequence length="741" mass="83634">MNSIRSLLSCGQNKDAPPFSAEDIKWVELVLGLKNGFDEHQITVLQNLDELDVEACPGSGKTTVLVAKLALLSRYWTSKTQGVCVLSMTNAAREEIQERLGSTFEGQRLLRHPHFIGTIHSFFSDFLAKPYLNSKGIPLVSIDDDLCRSQRRKLLQKDNYLPLTDHFVAEQVRKRLDDIKSSKSTTKKHIEAQQWLVEHEVKSESEQRLGIPLYWKVIDEFYNTVRVTLGGDKPFELSADLELLLRKCVEEVVNKGVFCFSDIFVFSKALMNTSEDVYKIIRARFPLLFIDEAQDTSSSQTKMLHKLFLSDIPELNAVTRQRFGDANQTIYTFEPPMPSDGLDPYPSPSIAGLTLPVSHRFDQSISSIAAIFETNPLDIAMQGVRAASNGGCNHCVLVFSEETRSFVIPAFAELLSKELASFELESANVKVCSHVHKERDGVPSTEEFARTIRDYYTPYIADKMTKEYQQHSYLIDYLNHGRYLIRDTKSLFVGLEKFAEGVLRACFLISSDSLDDIKGTSFSKIKSVANKHSAIKREVGDSLSAAYTQVVLQSLTNQNKVDEHNWEALTAIVLEVISSLTDRSDIDSSKVKFIDWHEVDLPDSHLEEGAGERNNLYRHKFNDSDNTIDLRLGTIHSVKGQTHTATLLLESTNRGPILGQLKPYLLGEQRANEATGSKKNWLNTLYVGLTRPTHLICLAIPESHKKTATSNIDWTSEDFEKLKTNGWKVARVNKELQLDFI</sequence>
<keyword evidence="8" id="KW-1185">Reference proteome</keyword>
<keyword evidence="4 5" id="KW-0067">ATP-binding</keyword>
<dbReference type="PANTHER" id="PTHR11070">
    <property type="entry name" value="UVRD / RECB / PCRA DNA HELICASE FAMILY MEMBER"/>
    <property type="match status" value="1"/>
</dbReference>
<gene>
    <name evidence="7" type="ORF">I8J31_18805</name>
</gene>
<evidence type="ECO:0000259" key="6">
    <source>
        <dbReference type="PROSITE" id="PS51198"/>
    </source>
</evidence>
<evidence type="ECO:0000313" key="7">
    <source>
        <dbReference type="EMBL" id="MBJ7539730.1"/>
    </source>
</evidence>
<keyword evidence="3 5" id="KW-0347">Helicase</keyword>
<dbReference type="Proteomes" id="UP000628710">
    <property type="component" value="Unassembled WGS sequence"/>
</dbReference>
<dbReference type="PROSITE" id="PS51198">
    <property type="entry name" value="UVRD_HELICASE_ATP_BIND"/>
    <property type="match status" value="1"/>
</dbReference>
<feature type="domain" description="UvrD-like helicase ATP-binding" evidence="6">
    <location>
        <begin position="34"/>
        <end position="362"/>
    </location>
</feature>
<reference evidence="7" key="1">
    <citation type="submission" date="2020-12" db="EMBL/GenBank/DDBJ databases">
        <title>Marinomonas arctica sp. nov., a psychrotolerant bacterium isolated from the Arctic.</title>
        <authorList>
            <person name="Zhang Y."/>
        </authorList>
    </citation>
    <scope>NUCLEOTIDE SEQUENCE</scope>
    <source>
        <strain evidence="7">C1424</strain>
    </source>
</reference>
<evidence type="ECO:0000256" key="5">
    <source>
        <dbReference type="PROSITE-ProRule" id="PRU00560"/>
    </source>
</evidence>
<evidence type="ECO:0000256" key="4">
    <source>
        <dbReference type="ARBA" id="ARBA00022840"/>
    </source>
</evidence>
<proteinExistence type="predicted"/>
<dbReference type="InterPro" id="IPR014016">
    <property type="entry name" value="UvrD-like_ATP-bd"/>
</dbReference>
<evidence type="ECO:0000256" key="1">
    <source>
        <dbReference type="ARBA" id="ARBA00022741"/>
    </source>
</evidence>
<evidence type="ECO:0000256" key="2">
    <source>
        <dbReference type="ARBA" id="ARBA00022801"/>
    </source>
</evidence>
<dbReference type="GO" id="GO:0003678">
    <property type="term" value="F:DNA helicase activity"/>
    <property type="evidence" value="ECO:0007669"/>
    <property type="project" value="InterPro"/>
</dbReference>
<dbReference type="RefSeq" id="WP_199470124.1">
    <property type="nucleotide sequence ID" value="NZ_JAEMNX010000030.1"/>
</dbReference>
<feature type="binding site" evidence="5">
    <location>
        <begin position="55"/>
        <end position="62"/>
    </location>
    <ligand>
        <name>ATP</name>
        <dbReference type="ChEBI" id="CHEBI:30616"/>
    </ligand>
</feature>
<name>A0A934JNY1_9GAMM</name>
<organism evidence="7 8">
    <name type="scientific">Marinomonas transparens</name>
    <dbReference type="NCBI Taxonomy" id="2795388"/>
    <lineage>
        <taxon>Bacteria</taxon>
        <taxon>Pseudomonadati</taxon>
        <taxon>Pseudomonadota</taxon>
        <taxon>Gammaproteobacteria</taxon>
        <taxon>Oceanospirillales</taxon>
        <taxon>Oceanospirillaceae</taxon>
        <taxon>Marinomonas</taxon>
    </lineage>
</organism>
<keyword evidence="1 5" id="KW-0547">Nucleotide-binding</keyword>
<dbReference type="EMBL" id="JAEMNX010000030">
    <property type="protein sequence ID" value="MBJ7539730.1"/>
    <property type="molecule type" value="Genomic_DNA"/>
</dbReference>